<dbReference type="EMBL" id="CP029159">
    <property type="protein sequence ID" value="QKM67032.1"/>
    <property type="molecule type" value="Genomic_DNA"/>
</dbReference>
<name>I2N836_STRT9</name>
<evidence type="ECO:0000256" key="1">
    <source>
        <dbReference type="ARBA" id="ARBA00005820"/>
    </source>
</evidence>
<dbReference type="InterPro" id="IPR011990">
    <property type="entry name" value="TPR-like_helical_dom_sf"/>
</dbReference>
<dbReference type="InterPro" id="IPR016032">
    <property type="entry name" value="Sig_transdc_resp-reg_C-effctor"/>
</dbReference>
<keyword evidence="5" id="KW-0804">Transcription</keyword>
<dbReference type="PANTHER" id="PTHR35807">
    <property type="entry name" value="TRANSCRIPTIONAL REGULATOR REDD-RELATED"/>
    <property type="match status" value="1"/>
</dbReference>
<dbReference type="InterPro" id="IPR036388">
    <property type="entry name" value="WH-like_DNA-bd_sf"/>
</dbReference>
<dbReference type="PROSITE" id="PS51755">
    <property type="entry name" value="OMPR_PHOB"/>
    <property type="match status" value="1"/>
</dbReference>
<dbReference type="InterPro" id="IPR051677">
    <property type="entry name" value="AfsR-DnrI-RedD_regulator"/>
</dbReference>
<accession>I2N836</accession>
<evidence type="ECO:0000256" key="2">
    <source>
        <dbReference type="ARBA" id="ARBA00023012"/>
    </source>
</evidence>
<keyword evidence="3" id="KW-0805">Transcription regulation</keyword>
<organism evidence="6 7">
    <name type="scientific">Streptomyces tsukubensis (strain DSM 42081 / NBRC 108919 / NRRL 18488 / 9993)</name>
    <dbReference type="NCBI Taxonomy" id="1114943"/>
    <lineage>
        <taxon>Bacteria</taxon>
        <taxon>Bacillati</taxon>
        <taxon>Actinomycetota</taxon>
        <taxon>Actinomycetes</taxon>
        <taxon>Kitasatosporales</taxon>
        <taxon>Streptomycetaceae</taxon>
        <taxon>Streptomyces</taxon>
    </lineage>
</organism>
<proteinExistence type="inferred from homology"/>
<evidence type="ECO:0000313" key="7">
    <source>
        <dbReference type="Proteomes" id="UP000005940"/>
    </source>
</evidence>
<evidence type="ECO:0000313" key="6">
    <source>
        <dbReference type="EMBL" id="QKM67032.1"/>
    </source>
</evidence>
<dbReference type="GO" id="GO:0000160">
    <property type="term" value="P:phosphorelay signal transduction system"/>
    <property type="evidence" value="ECO:0007669"/>
    <property type="project" value="UniProtKB-KW"/>
</dbReference>
<gene>
    <name evidence="6" type="ORF">STSU_007485</name>
</gene>
<dbReference type="SUPFAM" id="SSF46894">
    <property type="entry name" value="C-terminal effector domain of the bipartite response regulators"/>
    <property type="match status" value="1"/>
</dbReference>
<dbReference type="SMART" id="SM00862">
    <property type="entry name" value="Trans_reg_C"/>
    <property type="match status" value="1"/>
</dbReference>
<dbReference type="CDD" id="cd15831">
    <property type="entry name" value="BTAD"/>
    <property type="match status" value="1"/>
</dbReference>
<dbReference type="GO" id="GO:0003677">
    <property type="term" value="F:DNA binding"/>
    <property type="evidence" value="ECO:0007669"/>
    <property type="project" value="UniProtKB-UniRule"/>
</dbReference>
<dbReference type="SMART" id="SM01043">
    <property type="entry name" value="BTAD"/>
    <property type="match status" value="1"/>
</dbReference>
<keyword evidence="4" id="KW-0238">DNA-binding</keyword>
<keyword evidence="7" id="KW-1185">Reference proteome</keyword>
<sequence length="290" mass="32121">MNIQLLGCVEAHTPAGDRIVLPESARHFLASLAWRPNHFVTDETMAERLWDHEAPQHPRQTLYVHATRLRKALGCGAEPADGIAVVRRRGGYLLAVAHEAVDLHRFRTSVLRAKDAERAGDPDRALRHFDEALSLWRGDPLSDLNSSWARSVRVTLRHEHRAVLTGRAELGMRAGRHAEHLPALQQLALSHPLDERVAGLLMLALYRSGRQAEALDHFQLVRARMVARLGDGPGPSLAELHGRILRRDPRLDHAAEGPGRRSFGTHAVGHPAAFTRDPDGACSHRTPQSA</sequence>
<dbReference type="AlphaFoldDB" id="I2N836"/>
<dbReference type="InterPro" id="IPR005158">
    <property type="entry name" value="BTAD"/>
</dbReference>
<keyword evidence="2" id="KW-0902">Two-component regulatory system</keyword>
<dbReference type="InterPro" id="IPR001867">
    <property type="entry name" value="OmpR/PhoB-type_DNA-bd"/>
</dbReference>
<evidence type="ECO:0000256" key="4">
    <source>
        <dbReference type="ARBA" id="ARBA00023125"/>
    </source>
</evidence>
<evidence type="ECO:0000256" key="5">
    <source>
        <dbReference type="ARBA" id="ARBA00023163"/>
    </source>
</evidence>
<evidence type="ECO:0000256" key="3">
    <source>
        <dbReference type="ARBA" id="ARBA00023015"/>
    </source>
</evidence>
<dbReference type="Pfam" id="PF03704">
    <property type="entry name" value="BTAD"/>
    <property type="match status" value="1"/>
</dbReference>
<dbReference type="Gene3D" id="1.10.10.10">
    <property type="entry name" value="Winged helix-like DNA-binding domain superfamily/Winged helix DNA-binding domain"/>
    <property type="match status" value="1"/>
</dbReference>
<dbReference type="Pfam" id="PF00486">
    <property type="entry name" value="Trans_reg_C"/>
    <property type="match status" value="1"/>
</dbReference>
<dbReference type="Gene3D" id="1.25.40.10">
    <property type="entry name" value="Tetratricopeptide repeat domain"/>
    <property type="match status" value="1"/>
</dbReference>
<dbReference type="Proteomes" id="UP000005940">
    <property type="component" value="Chromosome"/>
</dbReference>
<dbReference type="GO" id="GO:0006355">
    <property type="term" value="P:regulation of DNA-templated transcription"/>
    <property type="evidence" value="ECO:0007669"/>
    <property type="project" value="InterPro"/>
</dbReference>
<dbReference type="PANTHER" id="PTHR35807:SF1">
    <property type="entry name" value="TRANSCRIPTIONAL REGULATOR REDD"/>
    <property type="match status" value="1"/>
</dbReference>
<comment type="similarity">
    <text evidence="1">Belongs to the AfsR/DnrI/RedD regulatory family.</text>
</comment>
<dbReference type="SUPFAM" id="SSF48452">
    <property type="entry name" value="TPR-like"/>
    <property type="match status" value="1"/>
</dbReference>
<protein>
    <submittedName>
        <fullName evidence="6">Transcriptional regulator</fullName>
    </submittedName>
</protein>
<reference evidence="6 7" key="1">
    <citation type="journal article" date="2012" name="J. Bacteriol.">
        <title>Draft genome of Streptomyces tsukubaensis NRRL 18488, the producer of the clinically important immunosuppressant tacrolimus (FK506).</title>
        <authorList>
            <person name="Barreiro C."/>
            <person name="Prieto C."/>
            <person name="Sola-Landa A."/>
            <person name="Solera E."/>
            <person name="Martinez-Castro M."/>
            <person name="Perez-Redondo R."/>
            <person name="Garcia-Estrada C."/>
            <person name="Aparicio J.F."/>
            <person name="Fernandez-Martinez L.T."/>
            <person name="Santos-Aberturas J."/>
            <person name="Salehi-Najafabadi Z."/>
            <person name="Rodriguez-Garcia A."/>
            <person name="Tauch A."/>
            <person name="Martin J.F."/>
        </authorList>
    </citation>
    <scope>NUCLEOTIDE SEQUENCE [LARGE SCALE GENOMIC DNA]</scope>
    <source>
        <strain evidence="7">DSM 42081 / NBRC 108919 / NRRL 18488 / 9993</strain>
    </source>
</reference>
<dbReference type="RefSeq" id="WP_006346059.1">
    <property type="nucleotide sequence ID" value="NZ_CP029159.1"/>
</dbReference>